<gene>
    <name evidence="1" type="ORF">MANES_08G011000v8</name>
</gene>
<reference evidence="2" key="1">
    <citation type="journal article" date="2016" name="Nat. Biotechnol.">
        <title>Sequencing wild and cultivated cassava and related species reveals extensive interspecific hybridization and genetic diversity.</title>
        <authorList>
            <person name="Bredeson J.V."/>
            <person name="Lyons J.B."/>
            <person name="Prochnik S.E."/>
            <person name="Wu G.A."/>
            <person name="Ha C.M."/>
            <person name="Edsinger-Gonzales E."/>
            <person name="Grimwood J."/>
            <person name="Schmutz J."/>
            <person name="Rabbi I.Y."/>
            <person name="Egesi C."/>
            <person name="Nauluvula P."/>
            <person name="Lebot V."/>
            <person name="Ndunguru J."/>
            <person name="Mkamilo G."/>
            <person name="Bart R.S."/>
            <person name="Setter T.L."/>
            <person name="Gleadow R.M."/>
            <person name="Kulakow P."/>
            <person name="Ferguson M.E."/>
            <person name="Rounsley S."/>
            <person name="Rokhsar D.S."/>
        </authorList>
    </citation>
    <scope>NUCLEOTIDE SEQUENCE [LARGE SCALE GENOMIC DNA]</scope>
    <source>
        <strain evidence="2">cv. AM560-2</strain>
    </source>
</reference>
<evidence type="ECO:0000313" key="1">
    <source>
        <dbReference type="EMBL" id="KAG8648565.1"/>
    </source>
</evidence>
<name>A0ACB7H7U0_MANES</name>
<evidence type="ECO:0000313" key="2">
    <source>
        <dbReference type="Proteomes" id="UP000091857"/>
    </source>
</evidence>
<dbReference type="EMBL" id="CM004394">
    <property type="protein sequence ID" value="KAG8648565.1"/>
    <property type="molecule type" value="Genomic_DNA"/>
</dbReference>
<organism evidence="1 2">
    <name type="scientific">Manihot esculenta</name>
    <name type="common">Cassava</name>
    <name type="synonym">Jatropha manihot</name>
    <dbReference type="NCBI Taxonomy" id="3983"/>
    <lineage>
        <taxon>Eukaryota</taxon>
        <taxon>Viridiplantae</taxon>
        <taxon>Streptophyta</taxon>
        <taxon>Embryophyta</taxon>
        <taxon>Tracheophyta</taxon>
        <taxon>Spermatophyta</taxon>
        <taxon>Magnoliopsida</taxon>
        <taxon>eudicotyledons</taxon>
        <taxon>Gunneridae</taxon>
        <taxon>Pentapetalae</taxon>
        <taxon>rosids</taxon>
        <taxon>fabids</taxon>
        <taxon>Malpighiales</taxon>
        <taxon>Euphorbiaceae</taxon>
        <taxon>Crotonoideae</taxon>
        <taxon>Manihoteae</taxon>
        <taxon>Manihot</taxon>
    </lineage>
</organism>
<dbReference type="Proteomes" id="UP000091857">
    <property type="component" value="Chromosome 8"/>
</dbReference>
<proteinExistence type="predicted"/>
<sequence>MGGKCPSRKAKKRNYSHKTACSFRFLIKDCDAVCEELQKPEMEKTLSLNEDLPGMGQYYCLHCDRYFAMSVTVRDEHLKIKRHKKPVKQMMGPAPHAT</sequence>
<keyword evidence="2" id="KW-1185">Reference proteome</keyword>
<comment type="caution">
    <text evidence="1">The sequence shown here is derived from an EMBL/GenBank/DDBJ whole genome shotgun (WGS) entry which is preliminary data.</text>
</comment>
<protein>
    <submittedName>
        <fullName evidence="1">Uncharacterized protein</fullName>
    </submittedName>
</protein>
<accession>A0ACB7H7U0</accession>